<keyword evidence="4" id="KW-1185">Reference proteome</keyword>
<reference evidence="3 4" key="1">
    <citation type="submission" date="2019-05" db="EMBL/GenBank/DDBJ databases">
        <title>Nakamurella sp. N5BH11, whole genome shotgun sequence.</title>
        <authorList>
            <person name="Tuo L."/>
        </authorList>
    </citation>
    <scope>NUCLEOTIDE SEQUENCE [LARGE SCALE GENOMIC DNA]</scope>
    <source>
        <strain evidence="3 4">N5BH11</strain>
    </source>
</reference>
<dbReference type="InterPro" id="IPR019051">
    <property type="entry name" value="Trp_biosyn_TM_oprn/chp"/>
</dbReference>
<feature type="region of interest" description="Disordered" evidence="1">
    <location>
        <begin position="178"/>
        <end position="233"/>
    </location>
</feature>
<keyword evidence="2" id="KW-0812">Transmembrane</keyword>
<evidence type="ECO:0000313" key="4">
    <source>
        <dbReference type="Proteomes" id="UP000306985"/>
    </source>
</evidence>
<feature type="compositionally biased region" description="Basic and acidic residues" evidence="1">
    <location>
        <begin position="1"/>
        <end position="15"/>
    </location>
</feature>
<dbReference type="AlphaFoldDB" id="A0A4U6QJD8"/>
<dbReference type="Pfam" id="PF09534">
    <property type="entry name" value="Trp_oprn_chp"/>
    <property type="match status" value="1"/>
</dbReference>
<dbReference type="EMBL" id="SZZH01000001">
    <property type="protein sequence ID" value="TKV60577.1"/>
    <property type="molecule type" value="Genomic_DNA"/>
</dbReference>
<evidence type="ECO:0008006" key="5">
    <source>
        <dbReference type="Google" id="ProtNLM"/>
    </source>
</evidence>
<gene>
    <name evidence="3" type="ORF">FDO65_02415</name>
</gene>
<feature type="transmembrane region" description="Helical" evidence="2">
    <location>
        <begin position="109"/>
        <end position="130"/>
    </location>
</feature>
<feature type="compositionally biased region" description="Basic and acidic residues" evidence="1">
    <location>
        <begin position="204"/>
        <end position="220"/>
    </location>
</feature>
<sequence>MPEQGRRGDLGDRGGHHPALGPAGGRSVSGGSARRAAGVAAGAAVLGAAAVAGGAVLTWWTAQWTDTLVGPVTTAATGSDVVPELLPLALVGLAGWAAAAATRGRWRRVIGVVLALGGLWLAGRAVLAVLSPPDALAAALVRPAQAVGDPTRNLPGPALTVLGGMLLAVAGLLLAARPAGPPPPRSGVTSGSDDGSAPARPSPRRRDAGDTTDDWWKDLDAGTDPTTRPAGGP</sequence>
<protein>
    <recommendedName>
        <fullName evidence="5">Trp biosynthesis-associated membrane protein</fullName>
    </recommendedName>
</protein>
<name>A0A4U6QJD8_9ACTN</name>
<accession>A0A4U6QJD8</accession>
<feature type="transmembrane region" description="Helical" evidence="2">
    <location>
        <begin position="81"/>
        <end position="102"/>
    </location>
</feature>
<keyword evidence="2" id="KW-1133">Transmembrane helix</keyword>
<feature type="transmembrane region" description="Helical" evidence="2">
    <location>
        <begin position="158"/>
        <end position="176"/>
    </location>
</feature>
<proteinExistence type="predicted"/>
<feature type="transmembrane region" description="Helical" evidence="2">
    <location>
        <begin position="36"/>
        <end position="61"/>
    </location>
</feature>
<comment type="caution">
    <text evidence="3">The sequence shown here is derived from an EMBL/GenBank/DDBJ whole genome shotgun (WGS) entry which is preliminary data.</text>
</comment>
<dbReference type="Proteomes" id="UP000306985">
    <property type="component" value="Unassembled WGS sequence"/>
</dbReference>
<evidence type="ECO:0000256" key="2">
    <source>
        <dbReference type="SAM" id="Phobius"/>
    </source>
</evidence>
<feature type="region of interest" description="Disordered" evidence="1">
    <location>
        <begin position="1"/>
        <end position="29"/>
    </location>
</feature>
<organism evidence="3 4">
    <name type="scientific">Nakamurella flava</name>
    <dbReference type="NCBI Taxonomy" id="2576308"/>
    <lineage>
        <taxon>Bacteria</taxon>
        <taxon>Bacillati</taxon>
        <taxon>Actinomycetota</taxon>
        <taxon>Actinomycetes</taxon>
        <taxon>Nakamurellales</taxon>
        <taxon>Nakamurellaceae</taxon>
        <taxon>Nakamurella</taxon>
    </lineage>
</organism>
<keyword evidence="2" id="KW-0472">Membrane</keyword>
<evidence type="ECO:0000313" key="3">
    <source>
        <dbReference type="EMBL" id="TKV60577.1"/>
    </source>
</evidence>
<evidence type="ECO:0000256" key="1">
    <source>
        <dbReference type="SAM" id="MobiDB-lite"/>
    </source>
</evidence>